<dbReference type="NCBIfam" id="TIGR01496">
    <property type="entry name" value="DHPS"/>
    <property type="match status" value="1"/>
</dbReference>
<protein>
    <recommendedName>
        <fullName evidence="6">Dihydropteroate synthase</fullName>
        <ecNumber evidence="5">2.5.1.15</ecNumber>
    </recommendedName>
    <alternativeName>
        <fullName evidence="11">Dihydropteroate pyrophosphorylase</fullName>
    </alternativeName>
</protein>
<evidence type="ECO:0000256" key="1">
    <source>
        <dbReference type="ARBA" id="ARBA00000012"/>
    </source>
</evidence>
<dbReference type="KEGG" id="pbap:Pla133_36170"/>
<dbReference type="Gene3D" id="3.20.20.20">
    <property type="entry name" value="Dihydropteroate synthase-like"/>
    <property type="match status" value="1"/>
</dbReference>
<dbReference type="GO" id="GO:0046654">
    <property type="term" value="P:tetrahydrofolate biosynthetic process"/>
    <property type="evidence" value="ECO:0007669"/>
    <property type="project" value="TreeGrafter"/>
</dbReference>
<dbReference type="EMBL" id="CP036287">
    <property type="protein sequence ID" value="QDU68519.1"/>
    <property type="molecule type" value="Genomic_DNA"/>
</dbReference>
<dbReference type="Proteomes" id="UP000316921">
    <property type="component" value="Chromosome"/>
</dbReference>
<evidence type="ECO:0000256" key="8">
    <source>
        <dbReference type="ARBA" id="ARBA00022723"/>
    </source>
</evidence>
<evidence type="ECO:0000256" key="7">
    <source>
        <dbReference type="ARBA" id="ARBA00022679"/>
    </source>
</evidence>
<accession>A0A518BNF9</accession>
<evidence type="ECO:0000256" key="4">
    <source>
        <dbReference type="ARBA" id="ARBA00009503"/>
    </source>
</evidence>
<dbReference type="GO" id="GO:0046872">
    <property type="term" value="F:metal ion binding"/>
    <property type="evidence" value="ECO:0007669"/>
    <property type="project" value="UniProtKB-KW"/>
</dbReference>
<keyword evidence="10" id="KW-0289">Folate biosynthesis</keyword>
<keyword evidence="8" id="KW-0479">Metal-binding</keyword>
<evidence type="ECO:0000256" key="3">
    <source>
        <dbReference type="ARBA" id="ARBA00004763"/>
    </source>
</evidence>
<dbReference type="PROSITE" id="PS00792">
    <property type="entry name" value="DHPS_1"/>
    <property type="match status" value="1"/>
</dbReference>
<evidence type="ECO:0000313" key="14">
    <source>
        <dbReference type="Proteomes" id="UP000316921"/>
    </source>
</evidence>
<dbReference type="Pfam" id="PF00809">
    <property type="entry name" value="Pterin_bind"/>
    <property type="match status" value="1"/>
</dbReference>
<evidence type="ECO:0000256" key="10">
    <source>
        <dbReference type="ARBA" id="ARBA00022909"/>
    </source>
</evidence>
<dbReference type="PANTHER" id="PTHR20941:SF1">
    <property type="entry name" value="FOLIC ACID SYNTHESIS PROTEIN FOL1"/>
    <property type="match status" value="1"/>
</dbReference>
<evidence type="ECO:0000256" key="2">
    <source>
        <dbReference type="ARBA" id="ARBA00001946"/>
    </source>
</evidence>
<keyword evidence="7 13" id="KW-0808">Transferase</keyword>
<comment type="similarity">
    <text evidence="4">Belongs to the DHPS family.</text>
</comment>
<dbReference type="AlphaFoldDB" id="A0A518BNF9"/>
<dbReference type="EC" id="2.5.1.15" evidence="5"/>
<dbReference type="InterPro" id="IPR006390">
    <property type="entry name" value="DHP_synth_dom"/>
</dbReference>
<dbReference type="GO" id="GO:0005829">
    <property type="term" value="C:cytosol"/>
    <property type="evidence" value="ECO:0007669"/>
    <property type="project" value="TreeGrafter"/>
</dbReference>
<evidence type="ECO:0000256" key="5">
    <source>
        <dbReference type="ARBA" id="ARBA00012458"/>
    </source>
</evidence>
<reference evidence="13 14" key="1">
    <citation type="submission" date="2019-02" db="EMBL/GenBank/DDBJ databases">
        <title>Deep-cultivation of Planctomycetes and their phenomic and genomic characterization uncovers novel biology.</title>
        <authorList>
            <person name="Wiegand S."/>
            <person name="Jogler M."/>
            <person name="Boedeker C."/>
            <person name="Pinto D."/>
            <person name="Vollmers J."/>
            <person name="Rivas-Marin E."/>
            <person name="Kohn T."/>
            <person name="Peeters S.H."/>
            <person name="Heuer A."/>
            <person name="Rast P."/>
            <person name="Oberbeckmann S."/>
            <person name="Bunk B."/>
            <person name="Jeske O."/>
            <person name="Meyerdierks A."/>
            <person name="Storesund J.E."/>
            <person name="Kallscheuer N."/>
            <person name="Luecker S."/>
            <person name="Lage O.M."/>
            <person name="Pohl T."/>
            <person name="Merkel B.J."/>
            <person name="Hornburger P."/>
            <person name="Mueller R.-W."/>
            <person name="Bruemmer F."/>
            <person name="Labrenz M."/>
            <person name="Spormann A.M."/>
            <person name="Op den Camp H."/>
            <person name="Overmann J."/>
            <person name="Amann R."/>
            <person name="Jetten M.S.M."/>
            <person name="Mascher T."/>
            <person name="Medema M.H."/>
            <person name="Devos D.P."/>
            <person name="Kaster A.-K."/>
            <person name="Ovreas L."/>
            <person name="Rohde M."/>
            <person name="Galperin M.Y."/>
            <person name="Jogler C."/>
        </authorList>
    </citation>
    <scope>NUCLEOTIDE SEQUENCE [LARGE SCALE GENOMIC DNA]</scope>
    <source>
        <strain evidence="13 14">Pla133</strain>
    </source>
</reference>
<keyword evidence="14" id="KW-1185">Reference proteome</keyword>
<evidence type="ECO:0000256" key="11">
    <source>
        <dbReference type="ARBA" id="ARBA00030193"/>
    </source>
</evidence>
<name>A0A518BNF9_9BACT</name>
<dbReference type="PANTHER" id="PTHR20941">
    <property type="entry name" value="FOLATE SYNTHESIS PROTEINS"/>
    <property type="match status" value="1"/>
</dbReference>
<gene>
    <name evidence="13" type="primary">folP</name>
    <name evidence="13" type="ORF">Pla133_36170</name>
</gene>
<keyword evidence="9" id="KW-0460">Magnesium</keyword>
<evidence type="ECO:0000259" key="12">
    <source>
        <dbReference type="PROSITE" id="PS50972"/>
    </source>
</evidence>
<dbReference type="CDD" id="cd00739">
    <property type="entry name" value="DHPS"/>
    <property type="match status" value="1"/>
</dbReference>
<dbReference type="FunFam" id="3.20.20.20:FF:000006">
    <property type="entry name" value="Dihydropteroate synthase"/>
    <property type="match status" value="1"/>
</dbReference>
<sequence>MTADTARSGRVHGARALRLAPRAVGRDLSQLASEGLVRLSFDEAGLEPSARRALEVAALARRDGPGTRRTLLLPRARLEREDAADEGLDELLAAWDAAASPCPAPQLVGVLNLTPDSFSDGGELDGPAAAVARARALLEAGADLLDLGGESTRPGAEPISTEVELERVLPTLRALADAGLGPISIDTRRAPVAAAALAEGATIVNDVEAGTRDREMLPLVAESGCGYVAMHMRGDPRDMQQAPRYTDVVAEVTEFLRARLAACDEAGIDTERVWLDPGIGFGKTLEHNLALLARLNELRSLGRPLFVGVSRKRFIGVLTDEREPARRAFGTAGAIAACVAGGAQWLRVHDVAPMRAAARVAAAVVGRSAP</sequence>
<evidence type="ECO:0000313" key="13">
    <source>
        <dbReference type="EMBL" id="QDU68519.1"/>
    </source>
</evidence>
<dbReference type="InterPro" id="IPR000489">
    <property type="entry name" value="Pterin-binding_dom"/>
</dbReference>
<dbReference type="InterPro" id="IPR011005">
    <property type="entry name" value="Dihydropteroate_synth-like_sf"/>
</dbReference>
<evidence type="ECO:0000256" key="9">
    <source>
        <dbReference type="ARBA" id="ARBA00022842"/>
    </source>
</evidence>
<dbReference type="PROSITE" id="PS00793">
    <property type="entry name" value="DHPS_2"/>
    <property type="match status" value="1"/>
</dbReference>
<feature type="domain" description="Pterin-binding" evidence="12">
    <location>
        <begin position="105"/>
        <end position="359"/>
    </location>
</feature>
<dbReference type="RefSeq" id="WP_145067596.1">
    <property type="nucleotide sequence ID" value="NZ_CP036287.1"/>
</dbReference>
<dbReference type="GO" id="GO:0004156">
    <property type="term" value="F:dihydropteroate synthase activity"/>
    <property type="evidence" value="ECO:0007669"/>
    <property type="project" value="UniProtKB-EC"/>
</dbReference>
<organism evidence="13 14">
    <name type="scientific">Engelhardtia mirabilis</name>
    <dbReference type="NCBI Taxonomy" id="2528011"/>
    <lineage>
        <taxon>Bacteria</taxon>
        <taxon>Pseudomonadati</taxon>
        <taxon>Planctomycetota</taxon>
        <taxon>Planctomycetia</taxon>
        <taxon>Planctomycetia incertae sedis</taxon>
        <taxon>Engelhardtia</taxon>
    </lineage>
</organism>
<evidence type="ECO:0000256" key="6">
    <source>
        <dbReference type="ARBA" id="ARBA00016919"/>
    </source>
</evidence>
<comment type="pathway">
    <text evidence="3">Cofactor biosynthesis; tetrahydrofolate biosynthesis; 7,8-dihydrofolate from 2-amino-4-hydroxy-6-hydroxymethyl-7,8-dihydropteridine diphosphate and 4-aminobenzoate: step 1/2.</text>
</comment>
<proteinExistence type="inferred from homology"/>
<comment type="catalytic activity">
    <reaction evidence="1">
        <text>(7,8-dihydropterin-6-yl)methyl diphosphate + 4-aminobenzoate = 7,8-dihydropteroate + diphosphate</text>
        <dbReference type="Rhea" id="RHEA:19949"/>
        <dbReference type="ChEBI" id="CHEBI:17836"/>
        <dbReference type="ChEBI" id="CHEBI:17839"/>
        <dbReference type="ChEBI" id="CHEBI:33019"/>
        <dbReference type="ChEBI" id="CHEBI:72950"/>
        <dbReference type="EC" id="2.5.1.15"/>
    </reaction>
</comment>
<dbReference type="SUPFAM" id="SSF51717">
    <property type="entry name" value="Dihydropteroate synthetase-like"/>
    <property type="match status" value="1"/>
</dbReference>
<dbReference type="InterPro" id="IPR045031">
    <property type="entry name" value="DHP_synth-like"/>
</dbReference>
<dbReference type="PROSITE" id="PS50972">
    <property type="entry name" value="PTERIN_BINDING"/>
    <property type="match status" value="1"/>
</dbReference>
<dbReference type="GO" id="GO:0046656">
    <property type="term" value="P:folic acid biosynthetic process"/>
    <property type="evidence" value="ECO:0007669"/>
    <property type="project" value="UniProtKB-KW"/>
</dbReference>
<comment type="cofactor">
    <cofactor evidence="2">
        <name>Mg(2+)</name>
        <dbReference type="ChEBI" id="CHEBI:18420"/>
    </cofactor>
</comment>